<feature type="domain" description="AMP-dependent synthetase/ligase" evidence="3">
    <location>
        <begin position="37"/>
        <end position="362"/>
    </location>
</feature>
<dbReference type="OMA" id="VASSWCF"/>
<dbReference type="PANTHER" id="PTHR33927:SF5">
    <property type="entry name" value="ENZYME, PUTATIVE (AFU_ORTHOLOGUE AFUA_8G01222)-RELATED"/>
    <property type="match status" value="1"/>
</dbReference>
<dbReference type="InterPro" id="IPR052979">
    <property type="entry name" value="Adenylate-forming_domain"/>
</dbReference>
<evidence type="ECO:0000259" key="3">
    <source>
        <dbReference type="Pfam" id="PF00501"/>
    </source>
</evidence>
<dbReference type="Gene3D" id="3.40.50.12780">
    <property type="entry name" value="N-terminal domain of ligase-like"/>
    <property type="match status" value="1"/>
</dbReference>
<evidence type="ECO:0000313" key="5">
    <source>
        <dbReference type="Proteomes" id="UP000012174"/>
    </source>
</evidence>
<name>M7TAL9_EUTLA</name>
<dbReference type="Proteomes" id="UP000012174">
    <property type="component" value="Unassembled WGS sequence"/>
</dbReference>
<dbReference type="Pfam" id="PF00501">
    <property type="entry name" value="AMP-binding"/>
    <property type="match status" value="1"/>
</dbReference>
<sequence>MGFKLGNEPTPRAVPESFTRGPRTAPRFATITQAFYYHAKTQPGEVAARDLTTSPAREITYASLAHRAIKLSRQLRSVGVTPGDKVPLVVKRGIEMLVGAVAILTCGAQYVPMDGGVVPDSTLRVVLESTSAKVALCLNSTKHRLLGVDASCEVLVIEDANGFTIEPHHLPVYDDLAESHHGCYIIFTSGTTGAPKGVDVTHKNVANLVCAAPGDLGITRGTKVGQVLNISFDMAAWETLGTLSNGGTLVIRGSDWRLALSQINTLICTPSILAKYDPQEFPNIRTVATAGEPISQKYYNCCGPTETTIVNTMHLHQPSQPLSIGKPTPNNTVYILDEEGRPVAMGESGIQWAGGHGISRGYIGLPDKTAEKYRLDPFANDGSMMYNTGDLGAWREDGEIEMLGRVDDQIKIKGFRVELDGVTSSLNAYHAVDKAAALFIDGEIHAFVAPRDVDANALKQYLGGKQPYYAVPTKYHLLDAMPLTANGKTDKKALKIFAAEKEDQANSLAATSSSTLGGKTLGKASEIQSTPTTITPSSSSFAEKDFAEKEKDDEELFDLTPEVPSKFLPQPIRGLVYRVFIAYRRLLSLLGLFNTAAVIAVAYSTDNIRQWLGWLTAINLVLAVLIREEFVINILYTICCSVPKSFPLFIRARAAKIYHLGGAHSGAAICSGLLLLGTNISDEVCQVTHCPNWGYQGPATKVISWMLSALFAVMWTLAYPTMRKKYHDLFERTHRFIGWTMLGLFWVQTVLTTHDTLPAEISLGQAILRNPAIWLLVVATLSVASSWCFLRKVPVESEVLSNHAIRLHFGYTVPVNGSFTRVSHRPLIEWHSFATIPAYQQVGIYPKGYSLVVSNAGDWTKNCIDKPPTEMWVRGVPTCGVMRIATLFRRVVVVCTGSGVGPVLGHLQNPSCPTQVIWSTPRPEVTFGQGLIDAVRSKIPSAIIHDTRTQGRPDLVKMSYNLVKSFDAEAVIIIANEKITKKVVYGLETRGIHAYGAIWDS</sequence>
<protein>
    <submittedName>
        <fullName evidence="4">Putative non-ribosomal peptide synthetase protein</fullName>
    </submittedName>
</protein>
<dbReference type="PROSITE" id="PS00455">
    <property type="entry name" value="AMP_BINDING"/>
    <property type="match status" value="1"/>
</dbReference>
<gene>
    <name evidence="4" type="ORF">UCREL1_6083</name>
</gene>
<organism evidence="4 5">
    <name type="scientific">Eutypa lata (strain UCR-EL1)</name>
    <name type="common">Grapevine dieback disease fungus</name>
    <name type="synonym">Eutypa armeniacae</name>
    <dbReference type="NCBI Taxonomy" id="1287681"/>
    <lineage>
        <taxon>Eukaryota</taxon>
        <taxon>Fungi</taxon>
        <taxon>Dikarya</taxon>
        <taxon>Ascomycota</taxon>
        <taxon>Pezizomycotina</taxon>
        <taxon>Sordariomycetes</taxon>
        <taxon>Xylariomycetidae</taxon>
        <taxon>Xylariales</taxon>
        <taxon>Diatrypaceae</taxon>
        <taxon>Eutypa</taxon>
    </lineage>
</organism>
<evidence type="ECO:0000256" key="2">
    <source>
        <dbReference type="SAM" id="Phobius"/>
    </source>
</evidence>
<feature type="transmembrane region" description="Helical" evidence="2">
    <location>
        <begin position="702"/>
        <end position="721"/>
    </location>
</feature>
<dbReference type="KEGG" id="ela:UCREL1_6083"/>
<feature type="transmembrane region" description="Helical" evidence="2">
    <location>
        <begin position="733"/>
        <end position="751"/>
    </location>
</feature>
<feature type="transmembrane region" description="Helical" evidence="2">
    <location>
        <begin position="586"/>
        <end position="605"/>
    </location>
</feature>
<evidence type="ECO:0000256" key="1">
    <source>
        <dbReference type="SAM" id="MobiDB-lite"/>
    </source>
</evidence>
<dbReference type="Gene3D" id="3.30.300.30">
    <property type="match status" value="1"/>
</dbReference>
<dbReference type="InterPro" id="IPR045851">
    <property type="entry name" value="AMP-bd_C_sf"/>
</dbReference>
<keyword evidence="5" id="KW-1185">Reference proteome</keyword>
<dbReference type="eggNOG" id="KOG1178">
    <property type="taxonomic scope" value="Eukaryota"/>
</dbReference>
<feature type="region of interest" description="Disordered" evidence="1">
    <location>
        <begin position="1"/>
        <end position="22"/>
    </location>
</feature>
<accession>M7TAL9</accession>
<dbReference type="PANTHER" id="PTHR33927">
    <property type="entry name" value="TRANSMEMBRANE PROTEIN"/>
    <property type="match status" value="1"/>
</dbReference>
<reference evidence="5" key="1">
    <citation type="journal article" date="2013" name="Genome Announc.">
        <title>Draft genome sequence of the grapevine dieback fungus Eutypa lata UCR-EL1.</title>
        <authorList>
            <person name="Blanco-Ulate B."/>
            <person name="Rolshausen P.E."/>
            <person name="Cantu D."/>
        </authorList>
    </citation>
    <scope>NUCLEOTIDE SEQUENCE [LARGE SCALE GENOMIC DNA]</scope>
    <source>
        <strain evidence="5">UCR-EL1</strain>
    </source>
</reference>
<keyword evidence="2" id="KW-0472">Membrane</keyword>
<feature type="transmembrane region" description="Helical" evidence="2">
    <location>
        <begin position="657"/>
        <end position="676"/>
    </location>
</feature>
<dbReference type="InterPro" id="IPR000873">
    <property type="entry name" value="AMP-dep_synth/lig_dom"/>
</dbReference>
<feature type="transmembrane region" description="Helical" evidence="2">
    <location>
        <begin position="611"/>
        <end position="636"/>
    </location>
</feature>
<dbReference type="HOGENOM" id="CLU_005562_2_0_1"/>
<feature type="transmembrane region" description="Helical" evidence="2">
    <location>
        <begin position="771"/>
        <end position="790"/>
    </location>
</feature>
<dbReference type="InterPro" id="IPR020845">
    <property type="entry name" value="AMP-binding_CS"/>
</dbReference>
<dbReference type="EMBL" id="KB706557">
    <property type="protein sequence ID" value="EMR66916.1"/>
    <property type="molecule type" value="Genomic_DNA"/>
</dbReference>
<keyword evidence="2" id="KW-1133">Transmembrane helix</keyword>
<dbReference type="InterPro" id="IPR042099">
    <property type="entry name" value="ANL_N_sf"/>
</dbReference>
<keyword evidence="2" id="KW-0812">Transmembrane</keyword>
<proteinExistence type="predicted"/>
<evidence type="ECO:0000313" key="4">
    <source>
        <dbReference type="EMBL" id="EMR66916.1"/>
    </source>
</evidence>
<dbReference type="OrthoDB" id="3142841at2759"/>
<dbReference type="STRING" id="1287681.M7TAL9"/>
<dbReference type="SUPFAM" id="SSF56801">
    <property type="entry name" value="Acetyl-CoA synthetase-like"/>
    <property type="match status" value="1"/>
</dbReference>
<dbReference type="AlphaFoldDB" id="M7TAL9"/>